<keyword evidence="1" id="KW-0547">Nucleotide-binding</keyword>
<proteinExistence type="predicted"/>
<dbReference type="Proteomes" id="UP000322267">
    <property type="component" value="Unassembled WGS sequence"/>
</dbReference>
<organism evidence="4 5">
    <name type="scientific">Rossellomorea vietnamensis</name>
    <dbReference type="NCBI Taxonomy" id="218284"/>
    <lineage>
        <taxon>Bacteria</taxon>
        <taxon>Bacillati</taxon>
        <taxon>Bacillota</taxon>
        <taxon>Bacilli</taxon>
        <taxon>Bacillales</taxon>
        <taxon>Bacillaceae</taxon>
        <taxon>Rossellomorea</taxon>
    </lineage>
</organism>
<dbReference type="InterPro" id="IPR003959">
    <property type="entry name" value="ATPase_AAA_core"/>
</dbReference>
<evidence type="ECO:0000256" key="2">
    <source>
        <dbReference type="ARBA" id="ARBA00022840"/>
    </source>
</evidence>
<dbReference type="PROSITE" id="PS50893">
    <property type="entry name" value="ABC_TRANSPORTER_2"/>
    <property type="match status" value="1"/>
</dbReference>
<evidence type="ECO:0000313" key="5">
    <source>
        <dbReference type="Proteomes" id="UP000322267"/>
    </source>
</evidence>
<dbReference type="EMBL" id="VTEI01000003">
    <property type="protein sequence ID" value="TYS18042.1"/>
    <property type="molecule type" value="Genomic_DNA"/>
</dbReference>
<dbReference type="CDD" id="cd00267">
    <property type="entry name" value="ABC_ATPase"/>
    <property type="match status" value="1"/>
</dbReference>
<reference evidence="4 5" key="1">
    <citation type="submission" date="2019-08" db="EMBL/GenBank/DDBJ databases">
        <title>Bacillus genomes from the desert of Cuatro Cienegas, Coahuila.</title>
        <authorList>
            <person name="Olmedo-Alvarez G."/>
        </authorList>
    </citation>
    <scope>NUCLEOTIDE SEQUENCE [LARGE SCALE GENOMIC DNA]</scope>
    <source>
        <strain evidence="4 5">CH34_1T</strain>
    </source>
</reference>
<dbReference type="InterPro" id="IPR003439">
    <property type="entry name" value="ABC_transporter-like_ATP-bd"/>
</dbReference>
<accession>A0A5D4NZI0</accession>
<dbReference type="InterPro" id="IPR003593">
    <property type="entry name" value="AAA+_ATPase"/>
</dbReference>
<feature type="domain" description="ABC transporter" evidence="3">
    <location>
        <begin position="17"/>
        <end position="330"/>
    </location>
</feature>
<evidence type="ECO:0000313" key="4">
    <source>
        <dbReference type="EMBL" id="TYS18042.1"/>
    </source>
</evidence>
<dbReference type="InterPro" id="IPR051396">
    <property type="entry name" value="Bact_Antivir_Def_Nuclease"/>
</dbReference>
<comment type="caution">
    <text evidence="4">The sequence shown here is derived from an EMBL/GenBank/DDBJ whole genome shotgun (WGS) entry which is preliminary data.</text>
</comment>
<evidence type="ECO:0000256" key="1">
    <source>
        <dbReference type="ARBA" id="ARBA00022741"/>
    </source>
</evidence>
<dbReference type="GO" id="GO:0005524">
    <property type="term" value="F:ATP binding"/>
    <property type="evidence" value="ECO:0007669"/>
    <property type="project" value="UniProtKB-KW"/>
</dbReference>
<dbReference type="AlphaFoldDB" id="A0A5D4NZI0"/>
<sequence length="522" mass="60184">MLHNMVKCTNKPIKGEVEMADYSQQKIRKVYINLLKNLKEVEIDFSGSSLTALIGINGSGKSTILHALACCYKPINENRTYNYKFSQFFTPTVDSLWQGSRFTMYHDYRIGSRVHEDSETTFSKNADRWSPKYDRRVARDVFYIGINTGVPKIEEEKRQSFIRYSTTLLDDATSRVIKEKAGYIMNRDYSSYNLHSDSKGKYIGVEYNQAKYSSLSMSAGEQRIFKILSAVYNAPKNSLILIDEIDLLLHVFALKKLVEILYHRAEDKKLQIVFTTHSINILNYNEFINIRHLYNTSDKTICLTDTKPDTIYRMTGESTRPIDLFVEDDLAFTIVNQITESLNMSRYVNVTRYGAAQNCFTTAAGMMLSNKLTSECLFILDGDMYVSDEDKIDRVNSALTGSAQKSSEMRNKLVNHITQFNLPDGFAPEFFIHSLLKELTITHQIVETAKEIQKVDNTHKYVDDIIERMNYQSKEVGLSKIIDVASQNEKWEHYIYPIKNWLKALRNDLSEEIPNEPVFQST</sequence>
<dbReference type="Pfam" id="PF13304">
    <property type="entry name" value="AAA_21"/>
    <property type="match status" value="1"/>
</dbReference>
<keyword evidence="2" id="KW-0067">ATP-binding</keyword>
<dbReference type="PANTHER" id="PTHR43581">
    <property type="entry name" value="ATP/GTP PHOSPHATASE"/>
    <property type="match status" value="1"/>
</dbReference>
<dbReference type="Gene3D" id="3.40.50.300">
    <property type="entry name" value="P-loop containing nucleotide triphosphate hydrolases"/>
    <property type="match status" value="2"/>
</dbReference>
<dbReference type="SUPFAM" id="SSF52540">
    <property type="entry name" value="P-loop containing nucleoside triphosphate hydrolases"/>
    <property type="match status" value="1"/>
</dbReference>
<name>A0A5D4NZI0_9BACI</name>
<gene>
    <name evidence="4" type="ORF">FZC78_09445</name>
</gene>
<dbReference type="PANTHER" id="PTHR43581:SF2">
    <property type="entry name" value="EXCINUCLEASE ATPASE SUBUNIT"/>
    <property type="match status" value="1"/>
</dbReference>
<protein>
    <submittedName>
        <fullName evidence="4">AAA family ATPase</fullName>
    </submittedName>
</protein>
<dbReference type="GO" id="GO:0016887">
    <property type="term" value="F:ATP hydrolysis activity"/>
    <property type="evidence" value="ECO:0007669"/>
    <property type="project" value="InterPro"/>
</dbReference>
<dbReference type="InterPro" id="IPR027417">
    <property type="entry name" value="P-loop_NTPase"/>
</dbReference>
<dbReference type="SMART" id="SM00382">
    <property type="entry name" value="AAA"/>
    <property type="match status" value="1"/>
</dbReference>
<evidence type="ECO:0000259" key="3">
    <source>
        <dbReference type="PROSITE" id="PS50893"/>
    </source>
</evidence>